<dbReference type="Proteomes" id="UP001189429">
    <property type="component" value="Unassembled WGS sequence"/>
</dbReference>
<keyword evidence="5" id="KW-1185">Reference proteome</keyword>
<sequence length="444" mass="48046">MYEEGIGDPVQYSSISDGCWVSSDSFPSSPLSPSAPAEGCCLGAGWFSAPRIQRARPTSQRPAPEAGGRWKVAAAGQAGGRGGRAGPESFTPAGPPCPGLAPERRHEQTVRAPSPAQPPRFREAARVPCPLRHGHPVLRDHRGREKEKEWMRRRSRQEEEEGSGGGWSSRRTTKDCLRDCNRLVKLFDGTDGPRPGTTIHGEAEYESDAVPCFPVADVNVIGIPSFEDIDVRHDDVIDFGEMALYGFLLCIPDAAVNDLFYSLDQDQDSLVTHLEWSSTGLAVSAESQTSATTTLSQTTTPEPTANGYIKELIDGPLPSFNALDMNKDSSVEPYEFAGGFMNVLIGQHPFMSPLIRALVYDSLSDDLFETVDTNGDGYVSKEEWDAAVKVLGMPSSQLGPSSSTPPTSREPAPPELPTGTVEPENEMDHAARRSNPYDTSENAP</sequence>
<comment type="caution">
    <text evidence="4">The sequence shown here is derived from an EMBL/GenBank/DDBJ whole genome shotgun (WGS) entry which is preliminary data.</text>
</comment>
<dbReference type="PROSITE" id="PS00018">
    <property type="entry name" value="EF_HAND_1"/>
    <property type="match status" value="1"/>
</dbReference>
<protein>
    <recommendedName>
        <fullName evidence="3">EF-hand domain-containing protein</fullName>
    </recommendedName>
</protein>
<evidence type="ECO:0000313" key="4">
    <source>
        <dbReference type="EMBL" id="CAK0813454.1"/>
    </source>
</evidence>
<feature type="domain" description="EF-hand" evidence="3">
    <location>
        <begin position="359"/>
        <end position="394"/>
    </location>
</feature>
<proteinExistence type="predicted"/>
<organism evidence="4 5">
    <name type="scientific">Prorocentrum cordatum</name>
    <dbReference type="NCBI Taxonomy" id="2364126"/>
    <lineage>
        <taxon>Eukaryota</taxon>
        <taxon>Sar</taxon>
        <taxon>Alveolata</taxon>
        <taxon>Dinophyceae</taxon>
        <taxon>Prorocentrales</taxon>
        <taxon>Prorocentraceae</taxon>
        <taxon>Prorocentrum</taxon>
    </lineage>
</organism>
<accession>A0ABN9R506</accession>
<keyword evidence="1" id="KW-0106">Calcium</keyword>
<dbReference type="InterPro" id="IPR018247">
    <property type="entry name" value="EF_Hand_1_Ca_BS"/>
</dbReference>
<feature type="compositionally biased region" description="Basic and acidic residues" evidence="2">
    <location>
        <begin position="137"/>
        <end position="152"/>
    </location>
</feature>
<dbReference type="PROSITE" id="PS50222">
    <property type="entry name" value="EF_HAND_2"/>
    <property type="match status" value="1"/>
</dbReference>
<evidence type="ECO:0000256" key="1">
    <source>
        <dbReference type="ARBA" id="ARBA00022837"/>
    </source>
</evidence>
<feature type="region of interest" description="Disordered" evidence="2">
    <location>
        <begin position="393"/>
        <end position="444"/>
    </location>
</feature>
<dbReference type="Gene3D" id="1.10.238.10">
    <property type="entry name" value="EF-hand"/>
    <property type="match status" value="1"/>
</dbReference>
<evidence type="ECO:0000259" key="3">
    <source>
        <dbReference type="PROSITE" id="PS50222"/>
    </source>
</evidence>
<dbReference type="Pfam" id="PF13202">
    <property type="entry name" value="EF-hand_5"/>
    <property type="match status" value="1"/>
</dbReference>
<dbReference type="EMBL" id="CAUYUJ010005383">
    <property type="protein sequence ID" value="CAK0813454.1"/>
    <property type="molecule type" value="Genomic_DNA"/>
</dbReference>
<feature type="compositionally biased region" description="Low complexity" evidence="2">
    <location>
        <begin position="394"/>
        <end position="410"/>
    </location>
</feature>
<dbReference type="InterPro" id="IPR011992">
    <property type="entry name" value="EF-hand-dom_pair"/>
</dbReference>
<evidence type="ECO:0000313" key="5">
    <source>
        <dbReference type="Proteomes" id="UP001189429"/>
    </source>
</evidence>
<dbReference type="InterPro" id="IPR002048">
    <property type="entry name" value="EF_hand_dom"/>
</dbReference>
<feature type="region of interest" description="Disordered" evidence="2">
    <location>
        <begin position="75"/>
        <end position="172"/>
    </location>
</feature>
<name>A0ABN9R506_9DINO</name>
<gene>
    <name evidence="4" type="ORF">PCOR1329_LOCUS17369</name>
</gene>
<dbReference type="SUPFAM" id="SSF47473">
    <property type="entry name" value="EF-hand"/>
    <property type="match status" value="1"/>
</dbReference>
<reference evidence="4" key="1">
    <citation type="submission" date="2023-10" db="EMBL/GenBank/DDBJ databases">
        <authorList>
            <person name="Chen Y."/>
            <person name="Shah S."/>
            <person name="Dougan E. K."/>
            <person name="Thang M."/>
            <person name="Chan C."/>
        </authorList>
    </citation>
    <scope>NUCLEOTIDE SEQUENCE [LARGE SCALE GENOMIC DNA]</scope>
</reference>
<evidence type="ECO:0000256" key="2">
    <source>
        <dbReference type="SAM" id="MobiDB-lite"/>
    </source>
</evidence>